<keyword evidence="2" id="KW-0472">Membrane</keyword>
<reference evidence="4" key="1">
    <citation type="submission" date="2022-09" db="EMBL/GenBank/DDBJ databases">
        <title>The genome sequence of Rhodococcus aetherivorans N1.</title>
        <authorList>
            <person name="Jiang W."/>
        </authorList>
    </citation>
    <scope>NUCLEOTIDE SEQUENCE</scope>
    <source>
        <strain evidence="4">N1</strain>
    </source>
</reference>
<organism evidence="4 5">
    <name type="scientific">Rhodococcus aetherivorans</name>
    <dbReference type="NCBI Taxonomy" id="191292"/>
    <lineage>
        <taxon>Bacteria</taxon>
        <taxon>Bacillati</taxon>
        <taxon>Actinomycetota</taxon>
        <taxon>Actinomycetes</taxon>
        <taxon>Mycobacteriales</taxon>
        <taxon>Nocardiaceae</taxon>
        <taxon>Rhodococcus</taxon>
    </lineage>
</organism>
<dbReference type="InterPro" id="IPR055583">
    <property type="entry name" value="DUF7159"/>
</dbReference>
<dbReference type="EMBL" id="CP106982">
    <property type="protein sequence ID" value="UYF94405.1"/>
    <property type="molecule type" value="Genomic_DNA"/>
</dbReference>
<evidence type="ECO:0000256" key="2">
    <source>
        <dbReference type="SAM" id="Phobius"/>
    </source>
</evidence>
<feature type="compositionally biased region" description="Basic and acidic residues" evidence="1">
    <location>
        <begin position="342"/>
        <end position="355"/>
    </location>
</feature>
<dbReference type="Proteomes" id="UP001163947">
    <property type="component" value="Chromosome"/>
</dbReference>
<dbReference type="RefSeq" id="WP_065923251.1">
    <property type="nucleotide sequence ID" value="NZ_CP106982.1"/>
</dbReference>
<feature type="compositionally biased region" description="Low complexity" evidence="1">
    <location>
        <begin position="324"/>
        <end position="341"/>
    </location>
</feature>
<dbReference type="SUPFAM" id="SSF53067">
    <property type="entry name" value="Actin-like ATPase domain"/>
    <property type="match status" value="1"/>
</dbReference>
<evidence type="ECO:0000313" key="4">
    <source>
        <dbReference type="EMBL" id="UYF94405.1"/>
    </source>
</evidence>
<feature type="domain" description="DUF7159" evidence="3">
    <location>
        <begin position="122"/>
        <end position="272"/>
    </location>
</feature>
<evidence type="ECO:0000256" key="1">
    <source>
        <dbReference type="SAM" id="MobiDB-lite"/>
    </source>
</evidence>
<proteinExistence type="predicted"/>
<evidence type="ECO:0000259" key="3">
    <source>
        <dbReference type="Pfam" id="PF23717"/>
    </source>
</evidence>
<accession>A0AA46PAC1</accession>
<feature type="transmembrane region" description="Helical" evidence="2">
    <location>
        <begin position="377"/>
        <end position="397"/>
    </location>
</feature>
<feature type="compositionally biased region" description="Basic and acidic residues" evidence="1">
    <location>
        <begin position="311"/>
        <end position="323"/>
    </location>
</feature>
<keyword evidence="2" id="KW-1133">Transmembrane helix</keyword>
<feature type="region of interest" description="Disordered" evidence="1">
    <location>
        <begin position="311"/>
        <end position="359"/>
    </location>
</feature>
<keyword evidence="2" id="KW-0812">Transmembrane</keyword>
<dbReference type="AlphaFoldDB" id="A0AA46PAC1"/>
<protein>
    <recommendedName>
        <fullName evidence="3">DUF7159 domain-containing protein</fullName>
    </recommendedName>
</protein>
<evidence type="ECO:0000313" key="5">
    <source>
        <dbReference type="Proteomes" id="UP001163947"/>
    </source>
</evidence>
<gene>
    <name evidence="4" type="ORF">OCS65_01095</name>
</gene>
<dbReference type="GeneID" id="83618971"/>
<dbReference type="InterPro" id="IPR043129">
    <property type="entry name" value="ATPase_NBD"/>
</dbReference>
<name>A0AA46PAC1_9NOCA</name>
<sequence length="398" mass="40297">MAVGVGLRIGSVVSTAVLASNDPGSPDPVVIARDTVLHIDSDGTTVLGGAPHPAGEARYLSGFLGRVGDPAGVTASDGRIYRAEDSMATAIACLLHECQPLPPDGGPDGGLPAVTATYPSRWDQSTVAALRAALDYADLRHIALVSDAEAAATWYASEISETPGQLVGIFHVDDGGSTVNLVRSGVSAGKAFRFAAKSAPSPAAQLATALGAFGWLSHNLDAVVVMGDGFVARDRSHVQSIADSLAAKLGVRTLVGPGPEQTAALGAAILAAGFTPARVVKARIGLPPSYDVTDVLTGGIPRIRELEAAERARAEAAAERDRAAGAPGSPAPVPATTASDPRSGDARSDDTRSDDSSADEAFGATVTTVTTRPSRNYSAIGAVVAVILLLAFAAVALL</sequence>
<dbReference type="Pfam" id="PF23717">
    <property type="entry name" value="DUF7159"/>
    <property type="match status" value="1"/>
</dbReference>
<dbReference type="Gene3D" id="3.30.420.40">
    <property type="match status" value="2"/>
</dbReference>